<evidence type="ECO:0000259" key="2">
    <source>
        <dbReference type="Pfam" id="PF15961"/>
    </source>
</evidence>
<sequence>MTPLTHTQVDKGHPSMPQFSDVYREFEQLHTQVKKMAQDHFSGPHGTGPHAVLDVRDPQVCQSLGIGHLVTRLKTLPSEIPAVLLEGDLPAKNTGPREDCKTLPPAKRFKMDQSNVEPNGTFLSQNRTVLTAAGVGPSPGSVEIRHQDRCLATKSLLPEKNPTEVVGYQPMELSSHPQTALGLPSPQTETEEQQANITDPAGPSPSHTLGAEPGEGVELNGSDVADQMQQLEQVLSSDVVPLDHTYRAHTPLQTQPCTQPPGQTEHAQTITQPHGQTEHAQTITQPHGQTEHAQTITQPSGQTEHAQKLASPGPEEQAESLGGTVEQVSGDPVEFQEQIFIQTEEGLILPGGVLTSERIVIVTSPDGTTMHIRTPDTVPLETVPLETVQALLGIDMGTQPEAVLVSENHP</sequence>
<feature type="domain" description="DUF4764" evidence="2">
    <location>
        <begin position="8"/>
        <end position="126"/>
    </location>
</feature>
<feature type="region of interest" description="Disordered" evidence="1">
    <location>
        <begin position="173"/>
        <end position="220"/>
    </location>
</feature>
<accession>A0A9Q1E6U7</accession>
<feature type="compositionally biased region" description="Polar residues" evidence="1">
    <location>
        <begin position="265"/>
        <end position="304"/>
    </location>
</feature>
<gene>
    <name evidence="3" type="ORF">SKAU_G00422290</name>
</gene>
<dbReference type="Pfam" id="PF15961">
    <property type="entry name" value="DUF4764"/>
    <property type="match status" value="1"/>
</dbReference>
<evidence type="ECO:0000313" key="4">
    <source>
        <dbReference type="Proteomes" id="UP001152622"/>
    </source>
</evidence>
<dbReference type="InterPro" id="IPR039946">
    <property type="entry name" value="ZN839"/>
</dbReference>
<evidence type="ECO:0000313" key="3">
    <source>
        <dbReference type="EMBL" id="KAJ8333333.1"/>
    </source>
</evidence>
<evidence type="ECO:0000256" key="1">
    <source>
        <dbReference type="SAM" id="MobiDB-lite"/>
    </source>
</evidence>
<dbReference type="EMBL" id="JAINUF010000024">
    <property type="protein sequence ID" value="KAJ8333333.1"/>
    <property type="molecule type" value="Genomic_DNA"/>
</dbReference>
<protein>
    <recommendedName>
        <fullName evidence="2">DUF4764 domain-containing protein</fullName>
    </recommendedName>
</protein>
<name>A0A9Q1E6U7_SYNKA</name>
<reference evidence="3" key="1">
    <citation type="journal article" date="2023" name="Science">
        <title>Genome structures resolve the early diversification of teleost fishes.</title>
        <authorList>
            <person name="Parey E."/>
            <person name="Louis A."/>
            <person name="Montfort J."/>
            <person name="Bouchez O."/>
            <person name="Roques C."/>
            <person name="Iampietro C."/>
            <person name="Lluch J."/>
            <person name="Castinel A."/>
            <person name="Donnadieu C."/>
            <person name="Desvignes T."/>
            <person name="Floi Bucao C."/>
            <person name="Jouanno E."/>
            <person name="Wen M."/>
            <person name="Mejri S."/>
            <person name="Dirks R."/>
            <person name="Jansen H."/>
            <person name="Henkel C."/>
            <person name="Chen W.J."/>
            <person name="Zahm M."/>
            <person name="Cabau C."/>
            <person name="Klopp C."/>
            <person name="Thompson A.W."/>
            <person name="Robinson-Rechavi M."/>
            <person name="Braasch I."/>
            <person name="Lecointre G."/>
            <person name="Bobe J."/>
            <person name="Postlethwait J.H."/>
            <person name="Berthelot C."/>
            <person name="Roest Crollius H."/>
            <person name="Guiguen Y."/>
        </authorList>
    </citation>
    <scope>NUCLEOTIDE SEQUENCE</scope>
    <source>
        <strain evidence="3">WJC10195</strain>
    </source>
</reference>
<organism evidence="3 4">
    <name type="scientific">Synaphobranchus kaupii</name>
    <name type="common">Kaup's arrowtooth eel</name>
    <dbReference type="NCBI Taxonomy" id="118154"/>
    <lineage>
        <taxon>Eukaryota</taxon>
        <taxon>Metazoa</taxon>
        <taxon>Chordata</taxon>
        <taxon>Craniata</taxon>
        <taxon>Vertebrata</taxon>
        <taxon>Euteleostomi</taxon>
        <taxon>Actinopterygii</taxon>
        <taxon>Neopterygii</taxon>
        <taxon>Teleostei</taxon>
        <taxon>Anguilliformes</taxon>
        <taxon>Synaphobranchidae</taxon>
        <taxon>Synaphobranchus</taxon>
    </lineage>
</organism>
<comment type="caution">
    <text evidence="3">The sequence shown here is derived from an EMBL/GenBank/DDBJ whole genome shotgun (WGS) entry which is preliminary data.</text>
</comment>
<dbReference type="OrthoDB" id="5981545at2759"/>
<dbReference type="PANTHER" id="PTHR16116">
    <property type="entry name" value="ZINC FINGER PROTEIN 839"/>
    <property type="match status" value="1"/>
</dbReference>
<feature type="compositionally biased region" description="Low complexity" evidence="1">
    <location>
        <begin position="251"/>
        <end position="264"/>
    </location>
</feature>
<feature type="compositionally biased region" description="Polar residues" evidence="1">
    <location>
        <begin position="185"/>
        <end position="197"/>
    </location>
</feature>
<feature type="region of interest" description="Disordered" evidence="1">
    <location>
        <begin position="251"/>
        <end position="325"/>
    </location>
</feature>
<dbReference type="PANTHER" id="PTHR16116:SF5">
    <property type="entry name" value="ZINC FINGER PROTEIN 839"/>
    <property type="match status" value="1"/>
</dbReference>
<dbReference type="InterPro" id="IPR031885">
    <property type="entry name" value="DUF4764"/>
</dbReference>
<dbReference type="Proteomes" id="UP001152622">
    <property type="component" value="Chromosome 24"/>
</dbReference>
<keyword evidence="4" id="KW-1185">Reference proteome</keyword>
<dbReference type="AlphaFoldDB" id="A0A9Q1E6U7"/>
<proteinExistence type="predicted"/>